<evidence type="ECO:0000259" key="3">
    <source>
        <dbReference type="SMART" id="SM01008"/>
    </source>
</evidence>
<dbReference type="Pfam" id="PF02738">
    <property type="entry name" value="MoCoBD_1"/>
    <property type="match status" value="1"/>
</dbReference>
<dbReference type="SUPFAM" id="SSF56003">
    <property type="entry name" value="Molybdenum cofactor-binding domain"/>
    <property type="match status" value="1"/>
</dbReference>
<name>A0A919L7A9_9ACTN</name>
<dbReference type="InterPro" id="IPR016208">
    <property type="entry name" value="Ald_Oxase/xanthine_DH-like"/>
</dbReference>
<dbReference type="PANTHER" id="PTHR11908">
    <property type="entry name" value="XANTHINE DEHYDROGENASE"/>
    <property type="match status" value="1"/>
</dbReference>
<protein>
    <submittedName>
        <fullName evidence="4">Oxidoreductase</fullName>
    </submittedName>
</protein>
<dbReference type="Proteomes" id="UP000603708">
    <property type="component" value="Unassembled WGS sequence"/>
</dbReference>
<dbReference type="Pfam" id="PF20256">
    <property type="entry name" value="MoCoBD_2"/>
    <property type="match status" value="2"/>
</dbReference>
<evidence type="ECO:0000313" key="5">
    <source>
        <dbReference type="Proteomes" id="UP000603708"/>
    </source>
</evidence>
<comment type="caution">
    <text evidence="4">The sequence shown here is derived from an EMBL/GenBank/DDBJ whole genome shotgun (WGS) entry which is preliminary data.</text>
</comment>
<dbReference type="SMART" id="SM01008">
    <property type="entry name" value="Ald_Xan_dh_C"/>
    <property type="match status" value="1"/>
</dbReference>
<proteinExistence type="predicted"/>
<accession>A0A919L7A9</accession>
<evidence type="ECO:0000256" key="2">
    <source>
        <dbReference type="ARBA" id="ARBA00023002"/>
    </source>
</evidence>
<reference evidence="4" key="1">
    <citation type="journal article" date="2014" name="Int. J. Syst. Evol. Microbiol.">
        <title>Complete genome sequence of Corynebacterium casei LMG S-19264T (=DSM 44701T), isolated from a smear-ripened cheese.</title>
        <authorList>
            <consortium name="US DOE Joint Genome Institute (JGI-PGF)"/>
            <person name="Walter F."/>
            <person name="Albersmeier A."/>
            <person name="Kalinowski J."/>
            <person name="Ruckert C."/>
        </authorList>
    </citation>
    <scope>NUCLEOTIDE SEQUENCE</scope>
    <source>
        <strain evidence="4">JCM 5069</strain>
    </source>
</reference>
<keyword evidence="5" id="KW-1185">Reference proteome</keyword>
<dbReference type="SUPFAM" id="SSF54665">
    <property type="entry name" value="CO dehydrogenase molybdoprotein N-domain-like"/>
    <property type="match status" value="1"/>
</dbReference>
<reference evidence="4" key="2">
    <citation type="submission" date="2020-09" db="EMBL/GenBank/DDBJ databases">
        <authorList>
            <person name="Sun Q."/>
            <person name="Ohkuma M."/>
        </authorList>
    </citation>
    <scope>NUCLEOTIDE SEQUENCE</scope>
    <source>
        <strain evidence="4">JCM 5069</strain>
    </source>
</reference>
<gene>
    <name evidence="4" type="ORF">GCM10018793_56480</name>
</gene>
<dbReference type="InterPro" id="IPR037165">
    <property type="entry name" value="AldOxase/xan_DH_Mopterin-bd_sf"/>
</dbReference>
<dbReference type="InterPro" id="IPR036856">
    <property type="entry name" value="Ald_Oxase/Xan_DH_a/b_sf"/>
</dbReference>
<dbReference type="AlphaFoldDB" id="A0A919L7A9"/>
<dbReference type="Pfam" id="PF01315">
    <property type="entry name" value="Ald_Xan_dh_C"/>
    <property type="match status" value="1"/>
</dbReference>
<dbReference type="InterPro" id="IPR000674">
    <property type="entry name" value="Ald_Oxase/Xan_DH_a/b"/>
</dbReference>
<dbReference type="EMBL" id="BNCD01000021">
    <property type="protein sequence ID" value="GHH86049.1"/>
    <property type="molecule type" value="Genomic_DNA"/>
</dbReference>
<evidence type="ECO:0000313" key="4">
    <source>
        <dbReference type="EMBL" id="GHH86049.1"/>
    </source>
</evidence>
<dbReference type="InterPro" id="IPR008274">
    <property type="entry name" value="AldOxase/xan_DH_MoCoBD1"/>
</dbReference>
<evidence type="ECO:0000256" key="1">
    <source>
        <dbReference type="ARBA" id="ARBA00022505"/>
    </source>
</evidence>
<feature type="domain" description="Aldehyde oxidase/xanthine dehydrogenase a/b hammerhead" evidence="3">
    <location>
        <begin position="24"/>
        <end position="128"/>
    </location>
</feature>
<dbReference type="PANTHER" id="PTHR11908:SF132">
    <property type="entry name" value="ALDEHYDE OXIDASE 1-RELATED"/>
    <property type="match status" value="1"/>
</dbReference>
<sequence length="711" mass="75850">MSTSTLTQSLGAPVTRLDGHAKVTGAAQYAYEYPVEGVVYVFPAVSTIARGRVTAVDAAAVLSRPGVLAVLDHTNAPRLKPGVDADLMVLQSPEVSYRGQIVAGVVATSLEAARRAAEALPISYEQEPHDVLLRDDDTVYTPETVNGMLPATFEVGDPDTALAAADVLVDARYTTPAEHAMPMEPHATLAVWDEERLTLYDSNQGPFAYGQLIAALFGIDASAVEVVAEYVGGGFGSKVLPRPSAVLAVQAARVVQRPVKIAMTRQQMFSLVTYRTPTIQRVRLGADREGRLTVVVHDSLSQSSRLKEYTENSTADAKLLYAAPNIRTVSRLSRLDVPTPGFFRAPGRTPGTFALESAMDELAYELGIDPVELRLRNEPTVDPGTGLEFSSRNLAACLREGAARFGWQHRDRAPRSRRDGRWLVGTGMASATHPVYIRASTAVARAEADGTFVVRVGATDIGTGARTAMAQVAADALGVPLERLRLEIGRASLGMAALAGGSMGTASWSWAVDKACRALVDKLGAYAGAVPEGGLEARADTAEDLEKQEALSRHAYGAQFVQLRVDTDTGEIRVDRMLGVFTAGRILNPRTARSQLVGAMTMGLSMALLEIGEPDPLFGDVVNHDLAGYHYAANADVPAIEAHWLEERDDRLNPVGGKGIGELGIVGTAAAVTNAFHHATGVRVRDLPLRIESARQALRRAPGENASALVR</sequence>
<dbReference type="GO" id="GO:0016491">
    <property type="term" value="F:oxidoreductase activity"/>
    <property type="evidence" value="ECO:0007669"/>
    <property type="project" value="UniProtKB-KW"/>
</dbReference>
<keyword evidence="1" id="KW-0500">Molybdenum</keyword>
<dbReference type="GO" id="GO:0005506">
    <property type="term" value="F:iron ion binding"/>
    <property type="evidence" value="ECO:0007669"/>
    <property type="project" value="InterPro"/>
</dbReference>
<keyword evidence="2" id="KW-0560">Oxidoreductase</keyword>
<dbReference type="InterPro" id="IPR046867">
    <property type="entry name" value="AldOxase/xan_DH_MoCoBD2"/>
</dbReference>
<organism evidence="4 5">
    <name type="scientific">Streptomyces sulfonofaciens</name>
    <dbReference type="NCBI Taxonomy" id="68272"/>
    <lineage>
        <taxon>Bacteria</taxon>
        <taxon>Bacillati</taxon>
        <taxon>Actinomycetota</taxon>
        <taxon>Actinomycetes</taxon>
        <taxon>Kitasatosporales</taxon>
        <taxon>Streptomycetaceae</taxon>
        <taxon>Streptomyces</taxon>
    </lineage>
</organism>
<dbReference type="Gene3D" id="3.90.1170.50">
    <property type="entry name" value="Aldehyde oxidase/xanthine dehydrogenase, a/b hammerhead"/>
    <property type="match status" value="1"/>
</dbReference>
<dbReference type="RefSeq" id="WP_189936878.1">
    <property type="nucleotide sequence ID" value="NZ_BNCD01000021.1"/>
</dbReference>
<dbReference type="Gene3D" id="3.30.365.10">
    <property type="entry name" value="Aldehyde oxidase/xanthine dehydrogenase, molybdopterin binding domain"/>
    <property type="match status" value="4"/>
</dbReference>